<comment type="similarity">
    <text evidence="2">Belongs to the protein kinase superfamily. Ser/Thr protein kinase family.</text>
</comment>
<dbReference type="GO" id="GO:0005886">
    <property type="term" value="C:plasma membrane"/>
    <property type="evidence" value="ECO:0007669"/>
    <property type="project" value="UniProtKB-SubCell"/>
</dbReference>
<gene>
    <name evidence="15" type="ORF">C4D60_Mb11t01130</name>
</gene>
<dbReference type="SMART" id="SM00220">
    <property type="entry name" value="S_TKc"/>
    <property type="match status" value="2"/>
</dbReference>
<feature type="region of interest" description="Disordered" evidence="13">
    <location>
        <begin position="766"/>
        <end position="816"/>
    </location>
</feature>
<evidence type="ECO:0000256" key="12">
    <source>
        <dbReference type="PROSITE-ProRule" id="PRU10141"/>
    </source>
</evidence>
<protein>
    <recommendedName>
        <fullName evidence="3">non-specific serine/threonine protein kinase</fullName>
        <ecNumber evidence="3">2.7.11.1</ecNumber>
    </recommendedName>
</protein>
<evidence type="ECO:0000313" key="16">
    <source>
        <dbReference type="Proteomes" id="UP000317650"/>
    </source>
</evidence>
<dbReference type="InterPro" id="IPR011009">
    <property type="entry name" value="Kinase-like_dom_sf"/>
</dbReference>
<evidence type="ECO:0000256" key="2">
    <source>
        <dbReference type="ARBA" id="ARBA00008684"/>
    </source>
</evidence>
<feature type="binding site" evidence="12">
    <location>
        <position position="516"/>
    </location>
    <ligand>
        <name>ATP</name>
        <dbReference type="ChEBI" id="CHEBI:30616"/>
    </ligand>
</feature>
<evidence type="ECO:0000256" key="6">
    <source>
        <dbReference type="ARBA" id="ARBA00022679"/>
    </source>
</evidence>
<feature type="region of interest" description="Disordered" evidence="13">
    <location>
        <begin position="398"/>
        <end position="425"/>
    </location>
</feature>
<evidence type="ECO:0000256" key="11">
    <source>
        <dbReference type="ARBA" id="ARBA00054261"/>
    </source>
</evidence>
<keyword evidence="8" id="KW-0418">Kinase</keyword>
<dbReference type="PROSITE" id="PS00107">
    <property type="entry name" value="PROTEIN_KINASE_ATP"/>
    <property type="match status" value="1"/>
</dbReference>
<name>A0A4S8J0V0_MUSBA</name>
<evidence type="ECO:0000256" key="10">
    <source>
        <dbReference type="ARBA" id="ARBA00023136"/>
    </source>
</evidence>
<feature type="domain" description="Protein kinase" evidence="14">
    <location>
        <begin position="477"/>
        <end position="764"/>
    </location>
</feature>
<dbReference type="PANTHER" id="PTHR47985">
    <property type="entry name" value="OS07G0668900 PROTEIN"/>
    <property type="match status" value="1"/>
</dbReference>
<evidence type="ECO:0000256" key="8">
    <source>
        <dbReference type="ARBA" id="ARBA00022777"/>
    </source>
</evidence>
<keyword evidence="7 12" id="KW-0547">Nucleotide-binding</keyword>
<keyword evidence="9 12" id="KW-0067">ATP-binding</keyword>
<comment type="function">
    <text evidence="11">May be involved in plant defense signaling.</text>
</comment>
<feature type="compositionally biased region" description="Low complexity" evidence="13">
    <location>
        <begin position="768"/>
        <end position="780"/>
    </location>
</feature>
<reference evidence="15 16" key="1">
    <citation type="journal article" date="2019" name="Nat. Plants">
        <title>Genome sequencing of Musa balbisiana reveals subgenome evolution and function divergence in polyploid bananas.</title>
        <authorList>
            <person name="Yao X."/>
        </authorList>
    </citation>
    <scope>NUCLEOTIDE SEQUENCE [LARGE SCALE GENOMIC DNA]</scope>
    <source>
        <strain evidence="16">cv. DH-PKW</strain>
        <tissue evidence="15">Leaves</tissue>
    </source>
</reference>
<dbReference type="GO" id="GO:0005524">
    <property type="term" value="F:ATP binding"/>
    <property type="evidence" value="ECO:0007669"/>
    <property type="project" value="UniProtKB-UniRule"/>
</dbReference>
<dbReference type="InterPro" id="IPR017441">
    <property type="entry name" value="Protein_kinase_ATP_BS"/>
</dbReference>
<evidence type="ECO:0000313" key="15">
    <source>
        <dbReference type="EMBL" id="THU54920.1"/>
    </source>
</evidence>
<evidence type="ECO:0000256" key="3">
    <source>
        <dbReference type="ARBA" id="ARBA00012513"/>
    </source>
</evidence>
<evidence type="ECO:0000256" key="1">
    <source>
        <dbReference type="ARBA" id="ARBA00004236"/>
    </source>
</evidence>
<organism evidence="15 16">
    <name type="scientific">Musa balbisiana</name>
    <name type="common">Banana</name>
    <dbReference type="NCBI Taxonomy" id="52838"/>
    <lineage>
        <taxon>Eukaryota</taxon>
        <taxon>Viridiplantae</taxon>
        <taxon>Streptophyta</taxon>
        <taxon>Embryophyta</taxon>
        <taxon>Tracheophyta</taxon>
        <taxon>Spermatophyta</taxon>
        <taxon>Magnoliopsida</taxon>
        <taxon>Liliopsida</taxon>
        <taxon>Zingiberales</taxon>
        <taxon>Musaceae</taxon>
        <taxon>Musa</taxon>
    </lineage>
</organism>
<feature type="region of interest" description="Disordered" evidence="13">
    <location>
        <begin position="348"/>
        <end position="378"/>
    </location>
</feature>
<dbReference type="STRING" id="52838.A0A4S8J0V0"/>
<feature type="compositionally biased region" description="Low complexity" evidence="13">
    <location>
        <begin position="409"/>
        <end position="425"/>
    </location>
</feature>
<dbReference type="PROSITE" id="PS50011">
    <property type="entry name" value="PROTEIN_KINASE_DOM"/>
    <property type="match status" value="2"/>
</dbReference>
<evidence type="ECO:0000256" key="9">
    <source>
        <dbReference type="ARBA" id="ARBA00022840"/>
    </source>
</evidence>
<dbReference type="Proteomes" id="UP000317650">
    <property type="component" value="Chromosome 11"/>
</dbReference>
<dbReference type="AlphaFoldDB" id="A0A4S8J0V0"/>
<keyword evidence="5" id="KW-0723">Serine/threonine-protein kinase</keyword>
<dbReference type="Gene3D" id="1.10.510.10">
    <property type="entry name" value="Transferase(Phosphotransferase) domain 1"/>
    <property type="match status" value="2"/>
</dbReference>
<dbReference type="EC" id="2.7.11.1" evidence="3"/>
<evidence type="ECO:0000259" key="14">
    <source>
        <dbReference type="PROSITE" id="PS50011"/>
    </source>
</evidence>
<dbReference type="InterPro" id="IPR000719">
    <property type="entry name" value="Prot_kinase_dom"/>
</dbReference>
<dbReference type="SUPFAM" id="SSF56112">
    <property type="entry name" value="Protein kinase-like (PK-like)"/>
    <property type="match status" value="2"/>
</dbReference>
<dbReference type="GO" id="GO:0004674">
    <property type="term" value="F:protein serine/threonine kinase activity"/>
    <property type="evidence" value="ECO:0007669"/>
    <property type="project" value="UniProtKB-KW"/>
</dbReference>
<keyword evidence="16" id="KW-1185">Reference proteome</keyword>
<evidence type="ECO:0000256" key="5">
    <source>
        <dbReference type="ARBA" id="ARBA00022527"/>
    </source>
</evidence>
<keyword evidence="4" id="KW-1003">Cell membrane</keyword>
<proteinExistence type="inferred from homology"/>
<evidence type="ECO:0000256" key="13">
    <source>
        <dbReference type="SAM" id="MobiDB-lite"/>
    </source>
</evidence>
<feature type="domain" description="Protein kinase" evidence="14">
    <location>
        <begin position="50"/>
        <end position="346"/>
    </location>
</feature>
<sequence>MSCFPCFNPRRREVSRRIEDSGGSRSHSRFVVDASGGYLNHPQNWIFLCFVLISVLNPGLFSMRQRVGRRRLLWAARGSTNLDFGEQVLAIKQLKQDGLQGSKEFLVEVLMLTVLRHPNLVSLIGYCAEGDERLLVYEFMPKGSLEDHLFDLSPQKPPLEWNTRIRIALGAAKGLTYLHDVASPPVIYRDMKAANILLDNNFNPKLSDFGLAKLGPVGDKTHVSTRVMGTYGYCAPDYVMSGKLTLKSDIYSFGVLLLELITGRRAFDYSRTRAEQNLVTWSRPFLNDRRKFLQLADPSFQGHYPPRAFHQLVVITSMCLQEQAHVRPIIADVVVALDHVASQPYTAEPKSKVMNSSPSLPSGNVAGTASSRGCSVGKDKEETSRRLAMGNCFETPAQAVSPTDTRIPSPGRSTTGTTGSDITATTGKLSTISNSTLGQSIGSSVTIGDAYLEGQILEAPNLLIFTFADLRSATRNFRPDSVLGEGGFGRVYKGWVDEKTLNPTKSGIGMIVAVKKLNPESLQGLEEWQSEVNFLGRLSHPNLVRLLGYCWEEKELLLVYEYMAKGSLENHLFRKGKAYQPLSWDIRMKIAIGAARGLAFLHLSEKQVIYRDFKASNILLDVNFVPKLSDFGLAKNGPTGGQSHVTTRVMGTYGYAAPEYVATGHLYVKSDVYGFGVVLLEMLSGLRALDTTRPSGQHNLVDFAKPFLSDRRKLARLMDPRLEGRYPSKAAQQAAQLTLRCLAGDPKSRPSMKEVVETLEHIEVMMNRPSESRSGSPRPAARGHDPGPAHGRSPVNPRHEGAGRGALGSHHAPGRR</sequence>
<accession>A0A4S8J0V0</accession>
<dbReference type="Gene3D" id="3.30.200.20">
    <property type="entry name" value="Phosphorylase Kinase, domain 1"/>
    <property type="match status" value="2"/>
</dbReference>
<dbReference type="FunFam" id="1.10.510.10:FF:000032">
    <property type="entry name" value="Serine/threonine-protein kinase PBS1"/>
    <property type="match status" value="2"/>
</dbReference>
<dbReference type="InterPro" id="IPR001245">
    <property type="entry name" value="Ser-Thr/Tyr_kinase_cat_dom"/>
</dbReference>
<dbReference type="Pfam" id="PF07714">
    <property type="entry name" value="PK_Tyr_Ser-Thr"/>
    <property type="match status" value="2"/>
</dbReference>
<comment type="subcellular location">
    <subcellularLocation>
        <location evidence="1">Cell membrane</location>
    </subcellularLocation>
</comment>
<dbReference type="FunFam" id="3.30.200.20:FF:000228">
    <property type="entry name" value="Serine/threonine-protein kinase BIK1"/>
    <property type="match status" value="1"/>
</dbReference>
<evidence type="ECO:0000256" key="7">
    <source>
        <dbReference type="ARBA" id="ARBA00022741"/>
    </source>
</evidence>
<dbReference type="CDD" id="cd14066">
    <property type="entry name" value="STKc_IRAK"/>
    <property type="match status" value="1"/>
</dbReference>
<dbReference type="EMBL" id="PYDT01000007">
    <property type="protein sequence ID" value="THU54920.1"/>
    <property type="molecule type" value="Genomic_DNA"/>
</dbReference>
<keyword evidence="6" id="KW-0808">Transferase</keyword>
<feature type="compositionally biased region" description="Polar residues" evidence="13">
    <location>
        <begin position="353"/>
        <end position="373"/>
    </location>
</feature>
<keyword evidence="10" id="KW-0472">Membrane</keyword>
<dbReference type="PANTHER" id="PTHR47985:SF3">
    <property type="entry name" value="SERINE_THREONINE-PROTEIN KINASE PBL21-RELATED"/>
    <property type="match status" value="1"/>
</dbReference>
<evidence type="ECO:0000256" key="4">
    <source>
        <dbReference type="ARBA" id="ARBA00022475"/>
    </source>
</evidence>
<dbReference type="InterPro" id="IPR008271">
    <property type="entry name" value="Ser/Thr_kinase_AS"/>
</dbReference>
<dbReference type="PROSITE" id="PS00108">
    <property type="entry name" value="PROTEIN_KINASE_ST"/>
    <property type="match status" value="2"/>
</dbReference>
<comment type="caution">
    <text evidence="15">The sequence shown here is derived from an EMBL/GenBank/DDBJ whole genome shotgun (WGS) entry which is preliminary data.</text>
</comment>